<keyword evidence="2" id="KW-1185">Reference proteome</keyword>
<dbReference type="Proteomes" id="UP000196027">
    <property type="component" value="Chromosome"/>
</dbReference>
<dbReference type="OrthoDB" id="116031at2"/>
<gene>
    <name evidence="1" type="ORF">OLMES_5103</name>
</gene>
<accession>A0A1Y0IEX0</accession>
<reference evidence="1 2" key="1">
    <citation type="submission" date="2017-05" db="EMBL/GenBank/DDBJ databases">
        <title>Genomic insights into alkan degradation activity of Oleiphilus messinensis.</title>
        <authorList>
            <person name="Kozyavkin S.A."/>
            <person name="Slesarev A.I."/>
            <person name="Golyshin P.N."/>
            <person name="Korzhenkov A."/>
            <person name="Golyshina O.N."/>
            <person name="Toshchakov S.V."/>
        </authorList>
    </citation>
    <scope>NUCLEOTIDE SEQUENCE [LARGE SCALE GENOMIC DNA]</scope>
    <source>
        <strain evidence="1 2">ME102</strain>
    </source>
</reference>
<dbReference type="Pfam" id="PF12900">
    <property type="entry name" value="Pyridox_ox_2"/>
    <property type="match status" value="1"/>
</dbReference>
<dbReference type="Gene3D" id="2.30.110.10">
    <property type="entry name" value="Electron Transport, Fmn-binding Protein, Chain A"/>
    <property type="match status" value="1"/>
</dbReference>
<protein>
    <submittedName>
        <fullName evidence="1">Flavin-nucleotide-binding protein</fullName>
    </submittedName>
</protein>
<evidence type="ECO:0000313" key="1">
    <source>
        <dbReference type="EMBL" id="ARU59087.1"/>
    </source>
</evidence>
<name>A0A1Y0IEX0_9GAMM</name>
<dbReference type="SUPFAM" id="SSF50475">
    <property type="entry name" value="FMN-binding split barrel"/>
    <property type="match status" value="1"/>
</dbReference>
<dbReference type="InterPro" id="IPR012349">
    <property type="entry name" value="Split_barrel_FMN-bd"/>
</dbReference>
<sequence length="229" mass="25549">MDNTLTVTPKTRVKRAPKRAVYERDALYAIFDAAIVAHVGFQIEGQPFVIPTLCWRAGNSLYIHGAGSSRMLKHLDSGAPVCVTATHLDGLILAKSAFHHSANYRSACVFGAFTRVIDELEWIESFRIFTEQIAPGRWDHIRPPSAKETKATHVYKLSLDEASVKVRTGPPNDDPEDQARPVWSGEIPVRQVFGPMQPDQYAEGIAEPDYSEAYGRRWIAPASNERTTE</sequence>
<organism evidence="1 2">
    <name type="scientific">Oleiphilus messinensis</name>
    <dbReference type="NCBI Taxonomy" id="141451"/>
    <lineage>
        <taxon>Bacteria</taxon>
        <taxon>Pseudomonadati</taxon>
        <taxon>Pseudomonadota</taxon>
        <taxon>Gammaproteobacteria</taxon>
        <taxon>Oceanospirillales</taxon>
        <taxon>Oleiphilaceae</taxon>
        <taxon>Oleiphilus</taxon>
    </lineage>
</organism>
<dbReference type="EMBL" id="CP021425">
    <property type="protein sequence ID" value="ARU59087.1"/>
    <property type="molecule type" value="Genomic_DNA"/>
</dbReference>
<dbReference type="RefSeq" id="WP_087463797.1">
    <property type="nucleotide sequence ID" value="NZ_CP021425.1"/>
</dbReference>
<dbReference type="PANTHER" id="PTHR34071">
    <property type="entry name" value="5-NITROIMIDAZOLE ANTIBIOTICS RESISTANCE PROTEIN, NIMA-FAMILY-RELATED PROTEIN-RELATED"/>
    <property type="match status" value="1"/>
</dbReference>
<dbReference type="KEGG" id="ome:OLMES_5103"/>
<dbReference type="AlphaFoldDB" id="A0A1Y0IEX0"/>
<evidence type="ECO:0000313" key="2">
    <source>
        <dbReference type="Proteomes" id="UP000196027"/>
    </source>
</evidence>
<dbReference type="PANTHER" id="PTHR34071:SF2">
    <property type="entry name" value="FLAVIN-NUCLEOTIDE-BINDING PROTEIN"/>
    <property type="match status" value="1"/>
</dbReference>
<proteinExistence type="predicted"/>
<dbReference type="InterPro" id="IPR024747">
    <property type="entry name" value="Pyridox_Oxase-rel"/>
</dbReference>